<feature type="transmembrane region" description="Helical" evidence="1">
    <location>
        <begin position="183"/>
        <end position="204"/>
    </location>
</feature>
<dbReference type="Proteomes" id="UP000278886">
    <property type="component" value="Chromosome"/>
</dbReference>
<sequence>MLFASPLFIWIACVAITYCAGLITQFATWTVVSLIALSAIAGIGLLAVGSVLRPEDYVPRSVLARELSKLGGLVRGGLGTFVVAVVGALGTLAVQADLRADSPRSQILWLLSGVLLCVIVVALARLMFGIAFRFHVADRGNRRRAIRNLVVSIAFRVGGRRFAARSGSSWLVRDLNEDLAGPGPFWFAAVAGWVGMSVTSAAVVNELAAMDF</sequence>
<keyword evidence="3" id="KW-1185">Reference proteome</keyword>
<dbReference type="RefSeq" id="WP_120761534.1">
    <property type="nucleotide sequence ID" value="NZ_CP032630.1"/>
</dbReference>
<gene>
    <name evidence="2" type="ORF">D7I47_02255</name>
</gene>
<feature type="transmembrane region" description="Helical" evidence="1">
    <location>
        <begin position="106"/>
        <end position="124"/>
    </location>
</feature>
<evidence type="ECO:0000313" key="2">
    <source>
        <dbReference type="EMBL" id="AYF97183.1"/>
    </source>
</evidence>
<name>A0A387B445_9MICO</name>
<evidence type="ECO:0000313" key="3">
    <source>
        <dbReference type="Proteomes" id="UP000278886"/>
    </source>
</evidence>
<dbReference type="AlphaFoldDB" id="A0A387B445"/>
<keyword evidence="1" id="KW-0812">Transmembrane</keyword>
<evidence type="ECO:0000256" key="1">
    <source>
        <dbReference type="SAM" id="Phobius"/>
    </source>
</evidence>
<feature type="transmembrane region" description="Helical" evidence="1">
    <location>
        <begin position="29"/>
        <end position="52"/>
    </location>
</feature>
<accession>A0A387B445</accession>
<feature type="transmembrane region" description="Helical" evidence="1">
    <location>
        <begin position="73"/>
        <end position="94"/>
    </location>
</feature>
<protein>
    <submittedName>
        <fullName evidence="2">Uncharacterized protein</fullName>
    </submittedName>
</protein>
<reference evidence="3" key="1">
    <citation type="submission" date="2018-09" db="EMBL/GenBank/DDBJ databases">
        <title>Genome sequencing of strain 2DFWR-13.</title>
        <authorList>
            <person name="Heo J."/>
            <person name="Kim S.-J."/>
            <person name="Kwon S.-W."/>
        </authorList>
    </citation>
    <scope>NUCLEOTIDE SEQUENCE [LARGE SCALE GENOMIC DNA]</scope>
    <source>
        <strain evidence="3">2DFWR-13</strain>
    </source>
</reference>
<keyword evidence="1" id="KW-0472">Membrane</keyword>
<dbReference type="KEGG" id="lyd:D7I47_02255"/>
<dbReference type="EMBL" id="CP032630">
    <property type="protein sequence ID" value="AYF97183.1"/>
    <property type="molecule type" value="Genomic_DNA"/>
</dbReference>
<keyword evidence="1" id="KW-1133">Transmembrane helix</keyword>
<organism evidence="2 3">
    <name type="scientific">Protaetiibacter intestinalis</name>
    <dbReference type="NCBI Taxonomy" id="2419774"/>
    <lineage>
        <taxon>Bacteria</taxon>
        <taxon>Bacillati</taxon>
        <taxon>Actinomycetota</taxon>
        <taxon>Actinomycetes</taxon>
        <taxon>Micrococcales</taxon>
        <taxon>Microbacteriaceae</taxon>
        <taxon>Protaetiibacter</taxon>
    </lineage>
</organism>
<proteinExistence type="predicted"/>